<dbReference type="EMBL" id="JARKIB010000040">
    <property type="protein sequence ID" value="KAJ7759246.1"/>
    <property type="molecule type" value="Genomic_DNA"/>
</dbReference>
<organism evidence="1 2">
    <name type="scientific">Mycena metata</name>
    <dbReference type="NCBI Taxonomy" id="1033252"/>
    <lineage>
        <taxon>Eukaryota</taxon>
        <taxon>Fungi</taxon>
        <taxon>Dikarya</taxon>
        <taxon>Basidiomycota</taxon>
        <taxon>Agaricomycotina</taxon>
        <taxon>Agaricomycetes</taxon>
        <taxon>Agaricomycetidae</taxon>
        <taxon>Agaricales</taxon>
        <taxon>Marasmiineae</taxon>
        <taxon>Mycenaceae</taxon>
        <taxon>Mycena</taxon>
    </lineage>
</organism>
<accession>A0AAD7NGI4</accession>
<keyword evidence="2" id="KW-1185">Reference proteome</keyword>
<gene>
    <name evidence="1" type="ORF">B0H16DRAFT_1370321</name>
</gene>
<evidence type="ECO:0000313" key="1">
    <source>
        <dbReference type="EMBL" id="KAJ7759246.1"/>
    </source>
</evidence>
<proteinExistence type="predicted"/>
<name>A0AAD7NGI4_9AGAR</name>
<reference evidence="1" key="1">
    <citation type="submission" date="2023-03" db="EMBL/GenBank/DDBJ databases">
        <title>Massive genome expansion in bonnet fungi (Mycena s.s.) driven by repeated elements and novel gene families across ecological guilds.</title>
        <authorList>
            <consortium name="Lawrence Berkeley National Laboratory"/>
            <person name="Harder C.B."/>
            <person name="Miyauchi S."/>
            <person name="Viragh M."/>
            <person name="Kuo A."/>
            <person name="Thoen E."/>
            <person name="Andreopoulos B."/>
            <person name="Lu D."/>
            <person name="Skrede I."/>
            <person name="Drula E."/>
            <person name="Henrissat B."/>
            <person name="Morin E."/>
            <person name="Kohler A."/>
            <person name="Barry K."/>
            <person name="LaButti K."/>
            <person name="Morin E."/>
            <person name="Salamov A."/>
            <person name="Lipzen A."/>
            <person name="Mereny Z."/>
            <person name="Hegedus B."/>
            <person name="Baldrian P."/>
            <person name="Stursova M."/>
            <person name="Weitz H."/>
            <person name="Taylor A."/>
            <person name="Grigoriev I.V."/>
            <person name="Nagy L.G."/>
            <person name="Martin F."/>
            <person name="Kauserud H."/>
        </authorList>
    </citation>
    <scope>NUCLEOTIDE SEQUENCE</scope>
    <source>
        <strain evidence="1">CBHHK182m</strain>
    </source>
</reference>
<evidence type="ECO:0000313" key="2">
    <source>
        <dbReference type="Proteomes" id="UP001215598"/>
    </source>
</evidence>
<sequence length="149" mass="17122">MLNTPFGMCTVSSMGAFDATKGGYMVFWELKLVIEFPLPPPFFFPRPRSPTFTSPSSTAISAPFTQYIAGGLMRRAAPRGYRRDTRWQMGLDLLSTVDELFELEVVHHKGDRRLYNPYYSIQRTSFTANPDVLLFSRRTLRQVSTQRLK</sequence>
<dbReference type="Proteomes" id="UP001215598">
    <property type="component" value="Unassembled WGS sequence"/>
</dbReference>
<dbReference type="AlphaFoldDB" id="A0AAD7NGI4"/>
<comment type="caution">
    <text evidence="1">The sequence shown here is derived from an EMBL/GenBank/DDBJ whole genome shotgun (WGS) entry which is preliminary data.</text>
</comment>
<protein>
    <submittedName>
        <fullName evidence="1">Uncharacterized protein</fullName>
    </submittedName>
</protein>